<evidence type="ECO:0000256" key="1">
    <source>
        <dbReference type="ARBA" id="ARBA00023136"/>
    </source>
</evidence>
<accession>A0A7W5C1V8</accession>
<feature type="signal peptide" evidence="2">
    <location>
        <begin position="1"/>
        <end position="22"/>
    </location>
</feature>
<dbReference type="GO" id="GO:0031241">
    <property type="term" value="C:periplasmic side of cell outer membrane"/>
    <property type="evidence" value="ECO:0007669"/>
    <property type="project" value="TreeGrafter"/>
</dbReference>
<sequence>MKISSRGPLAAALMALWLAGCAFQPAVTERQPTGDPDQLLAQAEQQAPEQAALSRLQAADILARQGSRPQALEIAKEIDDSRLSPDARGRWALLLSDLGDTEDDPWAVIQAAQLLDEIQLPRDQADLLRERQARALGQVDEPQAAARALLRLQADTGRVDLNDPIWEQLSSLAPGAIAELRDGADDPTLAWLDLADLVRSSGGDIQRLFTRLDEWRNRNPQHPAARRLPADILALRELRGKDVRHIAVFLPESGPLAGVADAIEQGLRAHHMNTVNGGASGAQLTFLDSSAGNLDALYQEAQRQGAQVVIGPLDKDAVTALERRDRVPMPTLALNYGEDEHSSAKGLFQYGLSAEDEAREVAARGRQDGKRSASLLVPDNAWGRRVGEAFAAAWRERDGEIANAVRYNPGRPATESTRRALGSSRPDMLFLLALPDYARQVPPTIDYYAYNQGLSVYATSHLYEGRPQPRLDKDLDGVMFVDIPWQIPDAAVGGEEALPFLDSYRQLREESDPTMFRLMAMGVDAYELARRLPQFQAIPGSELFGATGTLSADRDGRIHRDLPWARFADGVPRPLIDMRRLGDGQAL</sequence>
<comment type="caution">
    <text evidence="3">The sequence shown here is derived from an EMBL/GenBank/DDBJ whole genome shotgun (WGS) entry which is preliminary data.</text>
</comment>
<dbReference type="PANTHER" id="PTHR38038">
    <property type="entry name" value="PENICILLIN-BINDING PROTEIN ACTIVATOR LPOA"/>
    <property type="match status" value="1"/>
</dbReference>
<name>A0A7W5C1V8_9GAMM</name>
<reference evidence="3 4" key="1">
    <citation type="submission" date="2020-08" db="EMBL/GenBank/DDBJ databases">
        <title>Genomic Encyclopedia of Type Strains, Phase III (KMG-III): the genomes of soil and plant-associated and newly described type strains.</title>
        <authorList>
            <person name="Whitman W."/>
        </authorList>
    </citation>
    <scope>NUCLEOTIDE SEQUENCE [LARGE SCALE GENOMIC DNA]</scope>
    <source>
        <strain evidence="3 4">CECT 5995</strain>
    </source>
</reference>
<dbReference type="Gene3D" id="3.40.50.2300">
    <property type="match status" value="2"/>
</dbReference>
<evidence type="ECO:0000256" key="2">
    <source>
        <dbReference type="SAM" id="SignalP"/>
    </source>
</evidence>
<dbReference type="AlphaFoldDB" id="A0A7W5C1V8"/>
<evidence type="ECO:0008006" key="5">
    <source>
        <dbReference type="Google" id="ProtNLM"/>
    </source>
</evidence>
<dbReference type="PANTHER" id="PTHR38038:SF1">
    <property type="entry name" value="PENICILLIN-BINDING PROTEIN ACTIVATOR LPOA"/>
    <property type="match status" value="1"/>
</dbReference>
<dbReference type="SUPFAM" id="SSF53822">
    <property type="entry name" value="Periplasmic binding protein-like I"/>
    <property type="match status" value="1"/>
</dbReference>
<dbReference type="InterPro" id="IPR028082">
    <property type="entry name" value="Peripla_BP_I"/>
</dbReference>
<dbReference type="RefSeq" id="WP_183389549.1">
    <property type="nucleotide sequence ID" value="NZ_JACHXM010000038.1"/>
</dbReference>
<protein>
    <recommendedName>
        <fullName evidence="5">LppC family lipoprotein</fullName>
    </recommendedName>
</protein>
<dbReference type="PROSITE" id="PS51257">
    <property type="entry name" value="PROKAR_LIPOPROTEIN"/>
    <property type="match status" value="1"/>
</dbReference>
<dbReference type="GO" id="GO:0030234">
    <property type="term" value="F:enzyme regulator activity"/>
    <property type="evidence" value="ECO:0007669"/>
    <property type="project" value="TreeGrafter"/>
</dbReference>
<evidence type="ECO:0000313" key="3">
    <source>
        <dbReference type="EMBL" id="MBB3143220.1"/>
    </source>
</evidence>
<gene>
    <name evidence="3" type="ORF">FHR96_004140</name>
</gene>
<keyword evidence="1" id="KW-0472">Membrane</keyword>
<feature type="chain" id="PRO_5031430234" description="LppC family lipoprotein" evidence="2">
    <location>
        <begin position="23"/>
        <end position="587"/>
    </location>
</feature>
<dbReference type="CDD" id="cd06339">
    <property type="entry name" value="PBP1_YraM_LppC_lipoprotein-like"/>
    <property type="match status" value="1"/>
</dbReference>
<dbReference type="EMBL" id="JACHXM010000038">
    <property type="protein sequence ID" value="MBB3143220.1"/>
    <property type="molecule type" value="Genomic_DNA"/>
</dbReference>
<dbReference type="Pfam" id="PF04348">
    <property type="entry name" value="LppC"/>
    <property type="match status" value="1"/>
</dbReference>
<dbReference type="GO" id="GO:0009252">
    <property type="term" value="P:peptidoglycan biosynthetic process"/>
    <property type="evidence" value="ECO:0007669"/>
    <property type="project" value="TreeGrafter"/>
</dbReference>
<dbReference type="Proteomes" id="UP000525987">
    <property type="component" value="Unassembled WGS sequence"/>
</dbReference>
<keyword evidence="2" id="KW-0732">Signal</keyword>
<dbReference type="InterPro" id="IPR007443">
    <property type="entry name" value="LpoA"/>
</dbReference>
<proteinExistence type="predicted"/>
<keyword evidence="4" id="KW-1185">Reference proteome</keyword>
<evidence type="ECO:0000313" key="4">
    <source>
        <dbReference type="Proteomes" id="UP000525987"/>
    </source>
</evidence>
<organism evidence="3 4">
    <name type="scientific">Halomonas organivorans</name>
    <dbReference type="NCBI Taxonomy" id="257772"/>
    <lineage>
        <taxon>Bacteria</taxon>
        <taxon>Pseudomonadati</taxon>
        <taxon>Pseudomonadota</taxon>
        <taxon>Gammaproteobacteria</taxon>
        <taxon>Oceanospirillales</taxon>
        <taxon>Halomonadaceae</taxon>
        <taxon>Halomonas</taxon>
    </lineage>
</organism>
<dbReference type="Gene3D" id="1.25.40.650">
    <property type="match status" value="1"/>
</dbReference>